<keyword evidence="1" id="KW-0479">Metal-binding</keyword>
<evidence type="ECO:0000313" key="5">
    <source>
        <dbReference type="Proteomes" id="UP000002630"/>
    </source>
</evidence>
<proteinExistence type="predicted"/>
<protein>
    <recommendedName>
        <fullName evidence="3">B box-type domain-containing protein</fullName>
    </recommendedName>
</protein>
<organism evidence="4 5">
    <name type="scientific">Ectocarpus siliculosus</name>
    <name type="common">Brown alga</name>
    <name type="synonym">Conferva siliculosa</name>
    <dbReference type="NCBI Taxonomy" id="2880"/>
    <lineage>
        <taxon>Eukaryota</taxon>
        <taxon>Sar</taxon>
        <taxon>Stramenopiles</taxon>
        <taxon>Ochrophyta</taxon>
        <taxon>PX clade</taxon>
        <taxon>Phaeophyceae</taxon>
        <taxon>Ectocarpales</taxon>
        <taxon>Ectocarpaceae</taxon>
        <taxon>Ectocarpus</taxon>
    </lineage>
</organism>
<evidence type="ECO:0000313" key="4">
    <source>
        <dbReference type="EMBL" id="CBN79673.1"/>
    </source>
</evidence>
<feature type="region of interest" description="Disordered" evidence="2">
    <location>
        <begin position="165"/>
        <end position="190"/>
    </location>
</feature>
<feature type="region of interest" description="Disordered" evidence="2">
    <location>
        <begin position="224"/>
        <end position="257"/>
    </location>
</feature>
<dbReference type="AlphaFoldDB" id="D8LL54"/>
<dbReference type="InParanoid" id="D8LL54"/>
<accession>D8LL54</accession>
<feature type="region of interest" description="Disordered" evidence="2">
    <location>
        <begin position="716"/>
        <end position="753"/>
    </location>
</feature>
<feature type="compositionally biased region" description="Polar residues" evidence="2">
    <location>
        <begin position="38"/>
        <end position="50"/>
    </location>
</feature>
<reference evidence="4 5" key="1">
    <citation type="journal article" date="2010" name="Nature">
        <title>The Ectocarpus genome and the independent evolution of multicellularity in brown algae.</title>
        <authorList>
            <person name="Cock J.M."/>
            <person name="Sterck L."/>
            <person name="Rouze P."/>
            <person name="Scornet D."/>
            <person name="Allen A.E."/>
            <person name="Amoutzias G."/>
            <person name="Anthouard V."/>
            <person name="Artiguenave F."/>
            <person name="Aury J.M."/>
            <person name="Badger J.H."/>
            <person name="Beszteri B."/>
            <person name="Billiau K."/>
            <person name="Bonnet E."/>
            <person name="Bothwell J.H."/>
            <person name="Bowler C."/>
            <person name="Boyen C."/>
            <person name="Brownlee C."/>
            <person name="Carrano C.J."/>
            <person name="Charrier B."/>
            <person name="Cho G.Y."/>
            <person name="Coelho S.M."/>
            <person name="Collen J."/>
            <person name="Corre E."/>
            <person name="Da Silva C."/>
            <person name="Delage L."/>
            <person name="Delaroque N."/>
            <person name="Dittami S.M."/>
            <person name="Doulbeau S."/>
            <person name="Elias M."/>
            <person name="Farnham G."/>
            <person name="Gachon C.M."/>
            <person name="Gschloessl B."/>
            <person name="Heesch S."/>
            <person name="Jabbari K."/>
            <person name="Jubin C."/>
            <person name="Kawai H."/>
            <person name="Kimura K."/>
            <person name="Kloareg B."/>
            <person name="Kupper F.C."/>
            <person name="Lang D."/>
            <person name="Le Bail A."/>
            <person name="Leblanc C."/>
            <person name="Lerouge P."/>
            <person name="Lohr M."/>
            <person name="Lopez P.J."/>
            <person name="Martens C."/>
            <person name="Maumus F."/>
            <person name="Michel G."/>
            <person name="Miranda-Saavedra D."/>
            <person name="Morales J."/>
            <person name="Moreau H."/>
            <person name="Motomura T."/>
            <person name="Nagasato C."/>
            <person name="Napoli C.A."/>
            <person name="Nelson D.R."/>
            <person name="Nyvall-Collen P."/>
            <person name="Peters A.F."/>
            <person name="Pommier C."/>
            <person name="Potin P."/>
            <person name="Poulain J."/>
            <person name="Quesneville H."/>
            <person name="Read B."/>
            <person name="Rensing S.A."/>
            <person name="Ritter A."/>
            <person name="Rousvoal S."/>
            <person name="Samanta M."/>
            <person name="Samson G."/>
            <person name="Schroeder D.C."/>
            <person name="Segurens B."/>
            <person name="Strittmatter M."/>
            <person name="Tonon T."/>
            <person name="Tregear J.W."/>
            <person name="Valentin K."/>
            <person name="von Dassow P."/>
            <person name="Yamagishi T."/>
            <person name="Van de Peer Y."/>
            <person name="Wincker P."/>
        </authorList>
    </citation>
    <scope>NUCLEOTIDE SEQUENCE [LARGE SCALE GENOMIC DNA]</scope>
    <source>
        <strain evidence="5">Ec32 / CCAP1310/4</strain>
    </source>
</reference>
<feature type="domain" description="B box-type" evidence="3">
    <location>
        <begin position="114"/>
        <end position="160"/>
    </location>
</feature>
<feature type="compositionally biased region" description="Basic and acidic residues" evidence="2">
    <location>
        <begin position="730"/>
        <end position="744"/>
    </location>
</feature>
<keyword evidence="1" id="KW-0862">Zinc</keyword>
<dbReference type="GO" id="GO:0008270">
    <property type="term" value="F:zinc ion binding"/>
    <property type="evidence" value="ECO:0007669"/>
    <property type="project" value="UniProtKB-KW"/>
</dbReference>
<dbReference type="CDD" id="cd19757">
    <property type="entry name" value="Bbox1"/>
    <property type="match status" value="1"/>
</dbReference>
<feature type="compositionally biased region" description="Basic and acidic residues" evidence="2">
    <location>
        <begin position="172"/>
        <end position="184"/>
    </location>
</feature>
<evidence type="ECO:0000256" key="1">
    <source>
        <dbReference type="PROSITE-ProRule" id="PRU00024"/>
    </source>
</evidence>
<dbReference type="EMBL" id="FN649760">
    <property type="protein sequence ID" value="CBN79673.1"/>
    <property type="molecule type" value="Genomic_DNA"/>
</dbReference>
<dbReference type="InterPro" id="IPR000315">
    <property type="entry name" value="Znf_B-box"/>
</dbReference>
<feature type="compositionally biased region" description="Basic and acidic residues" evidence="2">
    <location>
        <begin position="229"/>
        <end position="256"/>
    </location>
</feature>
<evidence type="ECO:0000259" key="3">
    <source>
        <dbReference type="PROSITE" id="PS50119"/>
    </source>
</evidence>
<keyword evidence="1" id="KW-0863">Zinc-finger</keyword>
<dbReference type="Proteomes" id="UP000002630">
    <property type="component" value="Unassembled WGS sequence"/>
</dbReference>
<dbReference type="PROSITE" id="PS50096">
    <property type="entry name" value="IQ"/>
    <property type="match status" value="1"/>
</dbReference>
<name>D8LL54_ECTSI</name>
<keyword evidence="5" id="KW-1185">Reference proteome</keyword>
<gene>
    <name evidence="4" type="ORF">Esi_0322_0013</name>
</gene>
<feature type="region of interest" description="Disordered" evidence="2">
    <location>
        <begin position="1"/>
        <end position="50"/>
    </location>
</feature>
<dbReference type="PROSITE" id="PS50119">
    <property type="entry name" value="ZF_BBOX"/>
    <property type="match status" value="1"/>
</dbReference>
<evidence type="ECO:0000256" key="2">
    <source>
        <dbReference type="SAM" id="MobiDB-lite"/>
    </source>
</evidence>
<sequence length="753" mass="84600">MFSGPFDIHPKAKRLRDGREVPFDGEADFVRPPPAQAKGSSPSLSATTKTSLREVERVTAFKGDTAVKDPPDFDVFRKGPGELWGEDEEGAAAAKVAADRASEAMRAAGSGSSKERILCFHCKKRFASVSCTECRSGYCHRCSTHVHSQPGRLGHDLVPFQRPEKTTNASERGLDGGGKRGDAKKAKRAARSLPDCARRAESCLKSMALLKHKEMIRADENRVKMKAKDRKEMEEAQERDRRAQEEYNRASTEEKNAATTVQNACKGLMRKLLLKRESDIRRRAQEEDSKLKLKETVTRVQALYRGFSVRHFLKESAASVGETNAGLAAVLPEGVRPILPGMSRDKTAAAARARRDCTFRRRWEREAAISKMIHLEEESTRTFASDVRWAVENHTMLRVKSNLLKTRRGAARSAWTRLQEEKSVLDPALPPDDPERTRLAKEIELQDTRILHQTSMFEIVEKGLYWTRAFIRQHYRRHAAHLASKAGWLSDQISRAGKQRLMIDLEQENLLESETARLLKENEHASKCRENLQELLKAYHIDAQLGAERVGAELANTASEEGTDERFLWTTRVTRLKNKEQSVRGKVQASLQRGLEEEIASEDRYLTEEVTITGDVADAPIAHFAKIKASLVEPPRHPAHMSFESWRKVYRAQPWLAAQTQAENKRKAARASTIDGLEEMRAVVAAAKSQEAFAAKEVASLKAEIEAFQKRLAFKRSGAPEGAAQEPLSDDERIRMEVRVDQPEGHTSMLGSD</sequence>